<dbReference type="PANTHER" id="PTHR36368:SF1">
    <property type="entry name" value="ATP-DEPENDENT CASEINOLYTIC PROTEASE_CROTONASE FAMILY PROTEIN"/>
    <property type="match status" value="1"/>
</dbReference>
<comment type="caution">
    <text evidence="2">The sequence shown here is derived from an EMBL/GenBank/DDBJ whole genome shotgun (WGS) entry which is preliminary data.</text>
</comment>
<feature type="region of interest" description="Disordered" evidence="1">
    <location>
        <begin position="106"/>
        <end position="219"/>
    </location>
</feature>
<evidence type="ECO:0000313" key="2">
    <source>
        <dbReference type="EMBL" id="CAI0417792.1"/>
    </source>
</evidence>
<feature type="compositionally biased region" description="Basic and acidic residues" evidence="1">
    <location>
        <begin position="59"/>
        <end position="77"/>
    </location>
</feature>
<dbReference type="PANTHER" id="PTHR36368">
    <property type="entry name" value="ATP-DEPENDENT CASEINOLYTIC PROTEASE/CROTONASE FAMILY PROTEIN"/>
    <property type="match status" value="1"/>
</dbReference>
<protein>
    <submittedName>
        <fullName evidence="2">Uncharacterized protein</fullName>
    </submittedName>
</protein>
<dbReference type="EMBL" id="CAMGYJ010000005">
    <property type="protein sequence ID" value="CAI0417792.1"/>
    <property type="molecule type" value="Genomic_DNA"/>
</dbReference>
<feature type="compositionally biased region" description="Basic and acidic residues" evidence="1">
    <location>
        <begin position="1"/>
        <end position="11"/>
    </location>
</feature>
<organism evidence="2 3">
    <name type="scientific">Linum tenue</name>
    <dbReference type="NCBI Taxonomy" id="586396"/>
    <lineage>
        <taxon>Eukaryota</taxon>
        <taxon>Viridiplantae</taxon>
        <taxon>Streptophyta</taxon>
        <taxon>Embryophyta</taxon>
        <taxon>Tracheophyta</taxon>
        <taxon>Spermatophyta</taxon>
        <taxon>Magnoliopsida</taxon>
        <taxon>eudicotyledons</taxon>
        <taxon>Gunneridae</taxon>
        <taxon>Pentapetalae</taxon>
        <taxon>rosids</taxon>
        <taxon>fabids</taxon>
        <taxon>Malpighiales</taxon>
        <taxon>Linaceae</taxon>
        <taxon>Linum</taxon>
    </lineage>
</organism>
<proteinExistence type="predicted"/>
<name>A0AAV0K657_9ROSI</name>
<feature type="region of interest" description="Disordered" evidence="1">
    <location>
        <begin position="59"/>
        <end position="90"/>
    </location>
</feature>
<reference evidence="2" key="1">
    <citation type="submission" date="2022-08" db="EMBL/GenBank/DDBJ databases">
        <authorList>
            <person name="Gutierrez-Valencia J."/>
        </authorList>
    </citation>
    <scope>NUCLEOTIDE SEQUENCE</scope>
</reference>
<sequence>MERMADSEVSHSSDSFSLPSEPPDLRNWFSSYQYDSFVLDTCDDAFKSRGQKDPSIVDVADKIRANEDENLSERLETGECGEGSEAPESTYSPAFLNELNHPENWLSSYVSDSGGLDHDGELETPAIWESQGNEGAFIEEGINREPHFENSKEKSEVALEKPPSSDEVIANEFQYREGNEDSPLGPEPSCSPPFLNEPEHPENWISSYVSDSGGLDPDDELESAAVWETQGSEDGFIKEHSETLVKLPLSDEYFVNDCKLGEANVDSPLTMDPLSQSPSALLSEPPDIRNWFSSYAYESPAPVEECSPCAKSELQHTDDLIINGEGNEVGELKSQCIDMDQGNIDREFKLDARLHCNSSSRNNNHSHLLHSDMSIPKAMKSLESYKIHNSNKKSPTKLTPGVDAHSFEESKAAESDESNAKLIAESNNGSNITDHEAKNAASSASGFVATRKKNRITGLNYDENSCPGSRIVAPKGFKSERRKNFSSSYDNAAKDDSSGNRKALSERSPNVVQHSEITGKWKCPQRSKPVMGPPLKQLRLEKWVTRQL</sequence>
<evidence type="ECO:0000256" key="1">
    <source>
        <dbReference type="SAM" id="MobiDB-lite"/>
    </source>
</evidence>
<evidence type="ECO:0000313" key="3">
    <source>
        <dbReference type="Proteomes" id="UP001154282"/>
    </source>
</evidence>
<feature type="compositionally biased region" description="Basic and acidic residues" evidence="1">
    <location>
        <begin position="141"/>
        <end position="159"/>
    </location>
</feature>
<gene>
    <name evidence="2" type="ORF">LITE_LOCUS17442</name>
</gene>
<feature type="compositionally biased region" description="Polar residues" evidence="1">
    <location>
        <begin position="507"/>
        <end position="516"/>
    </location>
</feature>
<accession>A0AAV0K657</accession>
<feature type="region of interest" description="Disordered" evidence="1">
    <location>
        <begin position="472"/>
        <end position="533"/>
    </location>
</feature>
<keyword evidence="3" id="KW-1185">Reference proteome</keyword>
<dbReference type="AlphaFoldDB" id="A0AAV0K657"/>
<feature type="compositionally biased region" description="Basic and acidic residues" evidence="1">
    <location>
        <begin position="492"/>
        <end position="505"/>
    </location>
</feature>
<feature type="region of interest" description="Disordered" evidence="1">
    <location>
        <begin position="1"/>
        <end position="22"/>
    </location>
</feature>
<dbReference type="Proteomes" id="UP001154282">
    <property type="component" value="Unassembled WGS sequence"/>
</dbReference>